<name>A0ABS8DIT1_9FIRM</name>
<protein>
    <submittedName>
        <fullName evidence="3">Glycosyltransferase family 1 protein</fullName>
    </submittedName>
</protein>
<dbReference type="InterPro" id="IPR050194">
    <property type="entry name" value="Glycosyltransferase_grp1"/>
</dbReference>
<keyword evidence="4" id="KW-1185">Reference proteome</keyword>
<feature type="domain" description="Glycosyl transferase family 1" evidence="1">
    <location>
        <begin position="191"/>
        <end position="320"/>
    </location>
</feature>
<accession>A0ABS8DIT1</accession>
<feature type="domain" description="Glycosyltransferase subfamily 4-like N-terminal" evidence="2">
    <location>
        <begin position="19"/>
        <end position="179"/>
    </location>
</feature>
<dbReference type="PANTHER" id="PTHR45947">
    <property type="entry name" value="SULFOQUINOVOSYL TRANSFERASE SQD2"/>
    <property type="match status" value="1"/>
</dbReference>
<dbReference type="SUPFAM" id="SSF53756">
    <property type="entry name" value="UDP-Glycosyltransferase/glycogen phosphorylase"/>
    <property type="match status" value="1"/>
</dbReference>
<reference evidence="3 4" key="1">
    <citation type="submission" date="2021-10" db="EMBL/GenBank/DDBJ databases">
        <title>Collection of gut derived symbiotic bacterial strains cultured from healthy donors.</title>
        <authorList>
            <person name="Lin H."/>
            <person name="Littmann E."/>
            <person name="Kohout C."/>
            <person name="Pamer E.G."/>
        </authorList>
    </citation>
    <scope>NUCLEOTIDE SEQUENCE [LARGE SCALE GENOMIC DNA]</scope>
    <source>
        <strain evidence="3 4">DFI.1.165</strain>
    </source>
</reference>
<dbReference type="RefSeq" id="WP_066731374.1">
    <property type="nucleotide sequence ID" value="NZ_JAJCIQ010000010.1"/>
</dbReference>
<sequence>MIEKETSMRVLQVGLSYNPGGIESFVMNYYRQISREGVQFDFVSMFPKLAYEDEILQMGGRVYHTVDARKYPLKFRKQLMEILTNEKYMAVHVNMLSAANIVPLIVAKKTGIPKVIAHSHNSSSPGIIRNVLHYVNKHLIPRYATDYFACSNVAGQWLFDEKRLQSSEFHVVHNALDIKKFLYSEPESVNIRKELAIEEKFVIGHIGRFEEQKNHKFLLEIFHEVVKKRDDAVLILVGNGELLEESRRVVKVYGIEDKVKFLGIRNDVERIWKAIDLFLFPSLFEGLPIVALEAQAAGVYSILSDAITQEVKITDNVKFVSLNKGKEYWVQQILQCADYQRNDMQNAIILEQFKKAGYDICEEAKRLKKYYLA</sequence>
<gene>
    <name evidence="3" type="ORF">LIZ65_13730</name>
</gene>
<comment type="caution">
    <text evidence="3">The sequence shown here is derived from an EMBL/GenBank/DDBJ whole genome shotgun (WGS) entry which is preliminary data.</text>
</comment>
<dbReference type="InterPro" id="IPR001296">
    <property type="entry name" value="Glyco_trans_1"/>
</dbReference>
<dbReference type="CDD" id="cd03812">
    <property type="entry name" value="GT4_CapH-like"/>
    <property type="match status" value="1"/>
</dbReference>
<organism evidence="3 4">
    <name type="scientific">Bariatricus massiliensis</name>
    <dbReference type="NCBI Taxonomy" id="1745713"/>
    <lineage>
        <taxon>Bacteria</taxon>
        <taxon>Bacillati</taxon>
        <taxon>Bacillota</taxon>
        <taxon>Clostridia</taxon>
        <taxon>Lachnospirales</taxon>
        <taxon>Lachnospiraceae</taxon>
        <taxon>Bariatricus</taxon>
    </lineage>
</organism>
<evidence type="ECO:0000259" key="1">
    <source>
        <dbReference type="Pfam" id="PF00534"/>
    </source>
</evidence>
<evidence type="ECO:0000313" key="3">
    <source>
        <dbReference type="EMBL" id="MCB7388343.1"/>
    </source>
</evidence>
<evidence type="ECO:0000259" key="2">
    <source>
        <dbReference type="Pfam" id="PF13439"/>
    </source>
</evidence>
<dbReference type="Pfam" id="PF13439">
    <property type="entry name" value="Glyco_transf_4"/>
    <property type="match status" value="1"/>
</dbReference>
<dbReference type="Proteomes" id="UP001299546">
    <property type="component" value="Unassembled WGS sequence"/>
</dbReference>
<proteinExistence type="predicted"/>
<evidence type="ECO:0000313" key="4">
    <source>
        <dbReference type="Proteomes" id="UP001299546"/>
    </source>
</evidence>
<dbReference type="PANTHER" id="PTHR45947:SF3">
    <property type="entry name" value="SULFOQUINOVOSYL TRANSFERASE SQD2"/>
    <property type="match status" value="1"/>
</dbReference>
<dbReference type="InterPro" id="IPR028098">
    <property type="entry name" value="Glyco_trans_4-like_N"/>
</dbReference>
<dbReference type="EMBL" id="JAJCIS010000010">
    <property type="protein sequence ID" value="MCB7388343.1"/>
    <property type="molecule type" value="Genomic_DNA"/>
</dbReference>
<dbReference type="Pfam" id="PF00534">
    <property type="entry name" value="Glycos_transf_1"/>
    <property type="match status" value="1"/>
</dbReference>
<dbReference type="Gene3D" id="3.40.50.2000">
    <property type="entry name" value="Glycogen Phosphorylase B"/>
    <property type="match status" value="2"/>
</dbReference>